<evidence type="ECO:0000313" key="22">
    <source>
        <dbReference type="EMBL" id="QPN53433.1"/>
    </source>
</evidence>
<keyword evidence="8" id="KW-0808">Transferase</keyword>
<evidence type="ECO:0000256" key="5">
    <source>
        <dbReference type="ARBA" id="ARBA00004452"/>
    </source>
</evidence>
<evidence type="ECO:0000256" key="8">
    <source>
        <dbReference type="ARBA" id="ARBA00022679"/>
    </source>
</evidence>
<evidence type="ECO:0000256" key="14">
    <source>
        <dbReference type="ARBA" id="ARBA00023184"/>
    </source>
</evidence>
<evidence type="ECO:0000256" key="2">
    <source>
        <dbReference type="ARBA" id="ARBA00001946"/>
    </source>
</evidence>
<evidence type="ECO:0000256" key="19">
    <source>
        <dbReference type="ARBA" id="ARBA00034123"/>
    </source>
</evidence>
<keyword evidence="14" id="KW-1038">Host endoplasmic reticulum</keyword>
<dbReference type="GO" id="GO:0003968">
    <property type="term" value="F:RNA-directed RNA polymerase activity"/>
    <property type="evidence" value="ECO:0007669"/>
    <property type="project" value="UniProtKB-KW"/>
</dbReference>
<dbReference type="GO" id="GO:0016787">
    <property type="term" value="F:hydrolase activity"/>
    <property type="evidence" value="ECO:0007669"/>
    <property type="project" value="UniProtKB-KW"/>
</dbReference>
<evidence type="ECO:0000256" key="4">
    <source>
        <dbReference type="ARBA" id="ARBA00004328"/>
    </source>
</evidence>
<dbReference type="InterPro" id="IPR007322">
    <property type="entry name" value="RNA_pol_bunyavir"/>
</dbReference>
<dbReference type="GO" id="GO:0044177">
    <property type="term" value="C:host cell Golgi apparatus"/>
    <property type="evidence" value="ECO:0007669"/>
    <property type="project" value="UniProtKB-SubCell"/>
</dbReference>
<evidence type="ECO:0000256" key="7">
    <source>
        <dbReference type="ARBA" id="ARBA00018602"/>
    </source>
</evidence>
<evidence type="ECO:0000256" key="16">
    <source>
        <dbReference type="ARBA" id="ARBA00030285"/>
    </source>
</evidence>
<keyword evidence="15" id="KW-0464">Manganese</keyword>
<dbReference type="Proteomes" id="UP001256165">
    <property type="component" value="Genome"/>
</dbReference>
<evidence type="ECO:0000256" key="17">
    <source>
        <dbReference type="ARBA" id="ARBA00030436"/>
    </source>
</evidence>
<comment type="subcellular location">
    <subcellularLocation>
        <location evidence="3">Host Golgi apparatus</location>
    </subcellularLocation>
    <subcellularLocation>
        <location evidence="5">Host endoplasmic reticulum-Golgi intermediate compartment</location>
    </subcellularLocation>
    <subcellularLocation>
        <location evidence="4">Virion</location>
    </subcellularLocation>
</comment>
<accession>A0A7U3T0X2</accession>
<keyword evidence="10" id="KW-0378">Hydrolase</keyword>
<evidence type="ECO:0000256" key="18">
    <source>
        <dbReference type="ARBA" id="ARBA00031012"/>
    </source>
</evidence>
<dbReference type="Pfam" id="PF15518">
    <property type="entry name" value="L_protein_N"/>
    <property type="match status" value="1"/>
</dbReference>
<keyword evidence="22" id="KW-0696">RNA-directed RNA polymerase</keyword>
<dbReference type="Pfam" id="PF04196">
    <property type="entry name" value="Bunya_RdRp"/>
    <property type="match status" value="1"/>
</dbReference>
<organism evidence="22 23">
    <name type="scientific">Mourilyan virus</name>
    <dbReference type="NCBI Taxonomy" id="325212"/>
    <lineage>
        <taxon>Viruses</taxon>
        <taxon>Riboviria</taxon>
        <taxon>Orthornavirae</taxon>
        <taxon>Negarnaviricota</taxon>
        <taxon>Polyploviricotina</taxon>
        <taxon>Bunyaviricetes</taxon>
        <taxon>Hareavirales</taxon>
        <taxon>Phenuiviridae</taxon>
        <taxon>Wenrivirus</taxon>
        <taxon>Wenrivirus penaei</taxon>
    </lineage>
</organism>
<dbReference type="Pfam" id="PF12603">
    <property type="entry name" value="L_PA-C-like"/>
    <property type="match status" value="1"/>
</dbReference>
<evidence type="ECO:0000256" key="15">
    <source>
        <dbReference type="ARBA" id="ARBA00023211"/>
    </source>
</evidence>
<evidence type="ECO:0000256" key="12">
    <source>
        <dbReference type="ARBA" id="ARBA00022842"/>
    </source>
</evidence>
<keyword evidence="23" id="KW-1185">Reference proteome</keyword>
<keyword evidence="12" id="KW-0460">Magnesium</keyword>
<sequence>MENWLRELETGNDAVYVHNPSTIFEPTETPELLSYEIKNWDPVVMTQVEIEFDDRPDEGTGSTLATQVISVQRVRTFLHDFTYSHISHNTDMRLDSVFRRMGTGGDNLTPDVILQDGNKILVVEFATTRGGDAALERSFRTKTAAYDFELRERAEDRSMDHFDTQVFYGIIVTNELKVCSNLPLTEEQVNELVFRCRMAIDIQAELGLLGVSFHEEDDEMSQTSAEVKTILRNIPLSFHFDDKYVTREVYENSFGAPDSEYLKTMISTLMTDGRKNDLATGAGMNFCDEEKKWEGPSITKNLNECLSSIKKYERDLMEGERQHSSTKAIVQLPAWVAKREAHPGGTSVNYIDVGDHSSAAHAVWKNAMLHVLSRQGFKDDDEQEILMTEEENQDHHKPHRAEYHRVDLTLEDHVRSALAVNGVYGKEFKRNERVLAQRSEKRKPLSYSVDCSCVDTFICDNSLNKALDTPIHEDLVRIISTSTEMHSNDSHQRECLKKFMSSVLGAYSCIMTDVATELCISLKQHVKRNQMIIKKLRYYPIYMLVYPTDSSKHIFVSLLAEKDTVFIWDSSDCFKKTMSNDKVIFTDFVSFNSSKLANLCKLEATMYNTSMFWAEEHGEASFIGGQPMPWYSRDSGVRGEVWKMISLCLLISMSDKRHVEEQLSLYRYMNMEAMAIFPRVPRPYKMLKKMTLVPRSRLELWIIKRHLRYMKHVCSGYHAIKIKDDSGDSNWHNLINPYTLAPLQSISSNVNLNYIGYLCNKEETAEGNTAANIYEKILVLEDELPNSNEYLGLRDPVDPGYHEFSPSLLKAAVDNIKDRFRRVFGSSWEANIESKVLRALGSITLEEMATLKASSDFSPKFYTLKPGDAYRRRKAIQGVRDLMDGESTHMYEVLSKCLTQVEQDGCMHIDIFKKPQHGGDREIYVMDINSRVVQLGLETIARTYCSFIDSEAMTHPKSKFKLPEEHERNAEKKLGTHVTFCQSADARKWSQGHHVSKFMQMLCRLTPNYMHGFIVRACALWTKRRILISPALIKIFCETPSFTSENDIVQRMYNGYAGLGTEKWINQGQSFIQVGSGMMQGILHYTSSLLHSIFQEFLRSLLRSHYRSRELVIGEPMITVGQSSDDSYIMVTFKTRDSETWAEAALEASMMHHLKSTLSKFLGIYDSEKTASMLMSVLEFLSEYMEGSSLHRATVKSVFACLSIIEHESLSSRQEETSTLLTKVVEDGGSINLPSHCQIGQALLHYRLIGSSVSPAFNLYCSGIFTSKDPALGFFLMDHPFAAGLLGFKYNLWNACVNSSLGKKYKRMLIQPLAHRPLEATSSGTLLHSYHITWGNRKKWERLVRSLELPEDWREMIEQDPVVLYRKARTEKDLELRLAEKMHSPGVCSSLSKGNAVTRIISGSVYILTRNVMSVVGDKSKISLIKAILDERSEVEPLSWAEESLLFPSALEYHSVSVALRKVDSRAGVFKKHKDRRKRSNIQITDSDGDYLFQPDVILAWRWFNIDRMHAAMRVKEKMFQKLQQALPWVKDTPEETVEQSPFENQIQLHTFLTKTTMKRREVHLLGTEVTQRGGVSSLLTAVYQNHFPGYHLQFLKDEVAASQSSEYSKLAHFIHMTHLSPYPDDYKHQLIVSKLASSPQIEFKEKFGRSRRNCLAIIQKSLALGISDLLDQITFSYKMGVVGGFVKRQKSQTIRGKVVYTGTGTWVGSMDGVNMRVTVEGTRTSNHVMSIVVSNPRAMYTQTFGKLLQTWMKEMGVTEGDPQVKPNVVAYYRNGHIYQGGRGGGGGVPIFHSLHGLEVFEPGLIQSIDIQVKNNTVRLVAGYGTRHISNMTILSYTTRDKDSTLTATRADFPEIKPAMQYWYANSPWPSDMALGIINKALTGDLMPNADQPAVQQWLQTLFRNSAERKGLLEETLDLPIGSITSTVVPEVFDDFWDLVDFGEPENLEEFGEAVPSWEDFDFEMSFGGANISNLTPGVLRTHPLLDSLVGKLVRDLSMPAMSKLVRDKVGTPAMHPLVALFAYLMGVDQAEIAIPDWDLVPSETEAWSLV</sequence>
<protein>
    <recommendedName>
        <fullName evidence="7">RNA-directed RNA polymerase L</fullName>
        <ecNumber evidence="6">2.7.7.48</ecNumber>
    </recommendedName>
    <alternativeName>
        <fullName evidence="16">Large structural protein</fullName>
    </alternativeName>
    <alternativeName>
        <fullName evidence="18">Replicase</fullName>
    </alternativeName>
    <alternativeName>
        <fullName evidence="17">Transcriptase</fullName>
    </alternativeName>
</protein>
<comment type="cofactor">
    <cofactor evidence="1">
        <name>Mn(2+)</name>
        <dbReference type="ChEBI" id="CHEBI:29035"/>
    </cofactor>
</comment>
<reference evidence="22 23" key="1">
    <citation type="journal article" date="2021" name="Virus Res.">
        <title>The genomes of Mourilyan virus and Wenzhou shrimp virus 1 of prawns comprise 4 RNA segments.</title>
        <authorList>
            <person name="Cowley J.A."/>
        </authorList>
    </citation>
    <scope>NUCLEOTIDE SEQUENCE [LARGE SCALE GENOMIC DNA]</scope>
    <source>
        <strain evidence="22 23">MoV-AUS-1997</strain>
    </source>
</reference>
<comment type="function">
    <text evidence="20">RNA-dependent RNA polymerase, which is responsible for the replication and transcription of the viral RNA genome using antigenomic RNA as an intermediate. During transcription, synthesizes subgenomic RNAs and assures their capping by a cap-snatching mechanism, which involves the endonuclease activity cleaving the host capped pre-mRNAs. These short capped RNAs are then used as primers for viral transcription. The 3'-end of subgenomic mRNAs molecules are not polyadenylated. During replication, the polymerase binds the 5' and 3' vRNA extremities at distinct sites. In turn, significant conformational changes occur in the polymerase and in vRNA to initiate active RNA synthesis. As a consequence of the use of the same enzyme for both transcription and replication, these mechanisms need to be well coordinated.</text>
</comment>
<keyword evidence="11" id="KW-1040">Host Golgi apparatus</keyword>
<evidence type="ECO:0000256" key="6">
    <source>
        <dbReference type="ARBA" id="ARBA00012494"/>
    </source>
</evidence>
<dbReference type="InterPro" id="IPR007099">
    <property type="entry name" value="RNA-dir_pol_NSvirus"/>
</dbReference>
<dbReference type="InterPro" id="IPR022531">
    <property type="entry name" value="L_PA-C-like"/>
</dbReference>
<evidence type="ECO:0000256" key="10">
    <source>
        <dbReference type="ARBA" id="ARBA00022801"/>
    </source>
</evidence>
<dbReference type="GO" id="GO:0039694">
    <property type="term" value="P:viral RNA genome replication"/>
    <property type="evidence" value="ECO:0007669"/>
    <property type="project" value="InterPro"/>
</dbReference>
<dbReference type="GO" id="GO:0006351">
    <property type="term" value="P:DNA-templated transcription"/>
    <property type="evidence" value="ECO:0007669"/>
    <property type="project" value="InterPro"/>
</dbReference>
<dbReference type="PROSITE" id="PS50525">
    <property type="entry name" value="RDRP_SSRNA_NEG_SEG"/>
    <property type="match status" value="1"/>
</dbReference>
<keyword evidence="22" id="KW-0548">Nucleotidyltransferase</keyword>
<comment type="cofactor">
    <cofactor evidence="2">
        <name>Mg(2+)</name>
        <dbReference type="ChEBI" id="CHEBI:18420"/>
    </cofactor>
</comment>
<dbReference type="EMBL" id="MT241517">
    <property type="protein sequence ID" value="QPN53433.1"/>
    <property type="molecule type" value="Genomic_RNA"/>
</dbReference>
<dbReference type="GO" id="GO:0046872">
    <property type="term" value="F:metal ion binding"/>
    <property type="evidence" value="ECO:0007669"/>
    <property type="project" value="UniProtKB-KW"/>
</dbReference>
<keyword evidence="9" id="KW-0479">Metal-binding</keyword>
<evidence type="ECO:0000256" key="11">
    <source>
        <dbReference type="ARBA" id="ARBA00022812"/>
    </source>
</evidence>
<dbReference type="GO" id="GO:0044172">
    <property type="term" value="C:host cell endoplasmic reticulum-Golgi intermediate compartment"/>
    <property type="evidence" value="ECO:0007669"/>
    <property type="project" value="UniProtKB-SubCell"/>
</dbReference>
<dbReference type="InterPro" id="IPR029124">
    <property type="entry name" value="L_protein_N"/>
</dbReference>
<evidence type="ECO:0000259" key="21">
    <source>
        <dbReference type="PROSITE" id="PS50525"/>
    </source>
</evidence>
<comment type="similarity">
    <text evidence="19">Belongs to the Bunyavirales RNA polymerase family.</text>
</comment>
<keyword evidence="13" id="KW-0946">Virion</keyword>
<evidence type="ECO:0000256" key="13">
    <source>
        <dbReference type="ARBA" id="ARBA00022844"/>
    </source>
</evidence>
<dbReference type="GO" id="GO:0044423">
    <property type="term" value="C:virion component"/>
    <property type="evidence" value="ECO:0007669"/>
    <property type="project" value="UniProtKB-KW"/>
</dbReference>
<feature type="domain" description="RdRp catalytic" evidence="21">
    <location>
        <begin position="966"/>
        <end position="1162"/>
    </location>
</feature>
<evidence type="ECO:0000256" key="3">
    <source>
        <dbReference type="ARBA" id="ARBA00004136"/>
    </source>
</evidence>
<dbReference type="EC" id="2.7.7.48" evidence="6"/>
<evidence type="ECO:0000313" key="23">
    <source>
        <dbReference type="Proteomes" id="UP001256165"/>
    </source>
</evidence>
<evidence type="ECO:0000256" key="1">
    <source>
        <dbReference type="ARBA" id="ARBA00001936"/>
    </source>
</evidence>
<evidence type="ECO:0000256" key="20">
    <source>
        <dbReference type="ARBA" id="ARBA00046037"/>
    </source>
</evidence>
<evidence type="ECO:0000256" key="9">
    <source>
        <dbReference type="ARBA" id="ARBA00022723"/>
    </source>
</evidence>
<proteinExistence type="inferred from homology"/>
<name>A0A7U3T0X2_9VIRU</name>